<dbReference type="InterPro" id="IPR053174">
    <property type="entry name" value="LpxI"/>
</dbReference>
<dbReference type="PANTHER" id="PTHR39962:SF1">
    <property type="entry name" value="LPXI FAMILY PROTEIN"/>
    <property type="match status" value="1"/>
</dbReference>
<dbReference type="eggNOG" id="COG3494">
    <property type="taxonomic scope" value="Bacteria"/>
</dbReference>
<evidence type="ECO:0000313" key="3">
    <source>
        <dbReference type="EMBL" id="EFV43993.1"/>
    </source>
</evidence>
<reference evidence="3 4" key="1">
    <citation type="submission" date="2010-10" db="EMBL/GenBank/DDBJ databases">
        <authorList>
            <consortium name="The Broad Institute Genome Sequencing Platform"/>
            <person name="Ward D."/>
            <person name="Earl A."/>
            <person name="Feldgarden M."/>
            <person name="Young S.K."/>
            <person name="Gargeya S."/>
            <person name="Zeng Q."/>
            <person name="Alvarado L."/>
            <person name="Berlin A."/>
            <person name="Bochicchio J."/>
            <person name="Chapman S.B."/>
            <person name="Chen Z."/>
            <person name="Freedman E."/>
            <person name="Gellesch M."/>
            <person name="Goldberg J."/>
            <person name="Griggs A."/>
            <person name="Gujja S."/>
            <person name="Heilman E."/>
            <person name="Heiman D."/>
            <person name="Howarth C."/>
            <person name="Mehta T."/>
            <person name="Neiman D."/>
            <person name="Pearson M."/>
            <person name="Roberts A."/>
            <person name="Saif S."/>
            <person name="Shea T."/>
            <person name="Shenoy N."/>
            <person name="Sisk P."/>
            <person name="Stolte C."/>
            <person name="Sykes S."/>
            <person name="White J."/>
            <person name="Yandava C."/>
            <person name="Allen-Vercoe E."/>
            <person name="Sibley C."/>
            <person name="Ambrose C.E."/>
            <person name="Strauss J."/>
            <person name="Daigneault M."/>
            <person name="Haas B."/>
            <person name="Nusbaum C."/>
            <person name="Birren B."/>
        </authorList>
    </citation>
    <scope>NUCLEOTIDE SEQUENCE [LARGE SCALE GENOMIC DNA]</scope>
    <source>
        <strain evidence="3 4">3_1_6</strain>
    </source>
</reference>
<accession>E5Y7N4</accession>
<reference evidence="3 4" key="2">
    <citation type="submission" date="2013-04" db="EMBL/GenBank/DDBJ databases">
        <title>The Genome Sequence of Bilophila wadsworthia 3_1_6.</title>
        <authorList>
            <consortium name="The Broad Institute Genomics Platform"/>
            <person name="Earl A."/>
            <person name="Ward D."/>
            <person name="Feldgarden M."/>
            <person name="Gevers D."/>
            <person name="Sibley C."/>
            <person name="Strauss J."/>
            <person name="Allen-Vercoe E."/>
            <person name="Walker B."/>
            <person name="Young S."/>
            <person name="Zeng Q."/>
            <person name="Gargeya S."/>
            <person name="Fitzgerald M."/>
            <person name="Haas B."/>
            <person name="Abouelleil A."/>
            <person name="Allen A.W."/>
            <person name="Alvarado L."/>
            <person name="Arachchi H.M."/>
            <person name="Berlin A.M."/>
            <person name="Chapman S.B."/>
            <person name="Gainer-Dewar J."/>
            <person name="Goldberg J."/>
            <person name="Griggs A."/>
            <person name="Gujja S."/>
            <person name="Hansen M."/>
            <person name="Howarth C."/>
            <person name="Imamovic A."/>
            <person name="Ireland A."/>
            <person name="Larimer J."/>
            <person name="McCowan C."/>
            <person name="Murphy C."/>
            <person name="Pearson M."/>
            <person name="Poon T.W."/>
            <person name="Priest M."/>
            <person name="Roberts A."/>
            <person name="Saif S."/>
            <person name="Shea T."/>
            <person name="Sisk P."/>
            <person name="Sykes S."/>
            <person name="Wortman J."/>
            <person name="Nusbaum C."/>
            <person name="Birren B."/>
        </authorList>
    </citation>
    <scope>NUCLEOTIDE SEQUENCE [LARGE SCALE GENOMIC DNA]</scope>
    <source>
        <strain evidence="3 4">3_1_6</strain>
    </source>
</reference>
<dbReference type="GeneID" id="78085341"/>
<dbReference type="Pfam" id="PF17930">
    <property type="entry name" value="LpxI_N"/>
    <property type="match status" value="1"/>
</dbReference>
<dbReference type="InterPro" id="IPR010415">
    <property type="entry name" value="LpxI_C"/>
</dbReference>
<gene>
    <name evidence="3" type="ORF">HMPREF0179_02199</name>
</gene>
<dbReference type="RefSeq" id="WP_005028011.1">
    <property type="nucleotide sequence ID" value="NZ_KE150238.1"/>
</dbReference>
<dbReference type="PANTHER" id="PTHR39962">
    <property type="entry name" value="BLL4848 PROTEIN"/>
    <property type="match status" value="1"/>
</dbReference>
<feature type="domain" description="LpxI C-terminal" evidence="1">
    <location>
        <begin position="135"/>
        <end position="264"/>
    </location>
</feature>
<evidence type="ECO:0008006" key="5">
    <source>
        <dbReference type="Google" id="ProtNLM"/>
    </source>
</evidence>
<dbReference type="Gene3D" id="3.40.140.80">
    <property type="match status" value="1"/>
</dbReference>
<dbReference type="InterPro" id="IPR041255">
    <property type="entry name" value="LpxI_N"/>
</dbReference>
<dbReference type="Pfam" id="PF06230">
    <property type="entry name" value="LpxI_C"/>
    <property type="match status" value="1"/>
</dbReference>
<evidence type="ECO:0000313" key="4">
    <source>
        <dbReference type="Proteomes" id="UP000006034"/>
    </source>
</evidence>
<dbReference type="STRING" id="563192.HMPREF0179_02199"/>
<feature type="domain" description="LpxI N-terminal" evidence="2">
    <location>
        <begin position="5"/>
        <end position="131"/>
    </location>
</feature>
<evidence type="ECO:0000259" key="2">
    <source>
        <dbReference type="Pfam" id="PF17930"/>
    </source>
</evidence>
<evidence type="ECO:0000259" key="1">
    <source>
        <dbReference type="Pfam" id="PF06230"/>
    </source>
</evidence>
<name>E5Y7N4_BILW3</name>
<dbReference type="Gene3D" id="3.40.50.20">
    <property type="match status" value="1"/>
</dbReference>
<proteinExistence type="predicted"/>
<dbReference type="Proteomes" id="UP000006034">
    <property type="component" value="Unassembled WGS sequence"/>
</dbReference>
<dbReference type="EMBL" id="ADCP02000001">
    <property type="protein sequence ID" value="EFV43993.1"/>
    <property type="molecule type" value="Genomic_DNA"/>
</dbReference>
<comment type="caution">
    <text evidence="3">The sequence shown here is derived from an EMBL/GenBank/DDBJ whole genome shotgun (WGS) entry which is preliminary data.</text>
</comment>
<sequence length="281" mass="30606">MSESIGIIAGSGQFPRLVAEDAKAAGYGVVVCAFHGFTDPGLEALADAYTTVYLGQFDKVIDYFRKHGVRRLCMAGAINKPRALDLRPDFRAARILFSLRGKGDDALLRAIMADLEKEGFTLIQAAELSTSLLCPEGVLTRRGPSAEEIAEIDYGWPIAEALGRFDIGQCIVVKQGMVVAVECLEGTDAALRRGGELRGEGCVAIKRFKPKQDERVDLPSIGLQTVRLLIEQHYRCLAVDAGKTLFFDRAEALALADKHNFCIVALTEDSFGKLRLQAKAD</sequence>
<dbReference type="HOGENOM" id="CLU_085042_0_0_7"/>
<organism evidence="3 4">
    <name type="scientific">Bilophila wadsworthia (strain 3_1_6)</name>
    <dbReference type="NCBI Taxonomy" id="563192"/>
    <lineage>
        <taxon>Bacteria</taxon>
        <taxon>Pseudomonadati</taxon>
        <taxon>Thermodesulfobacteriota</taxon>
        <taxon>Desulfovibrionia</taxon>
        <taxon>Desulfovibrionales</taxon>
        <taxon>Desulfovibrionaceae</taxon>
        <taxon>Bilophila</taxon>
    </lineage>
</organism>
<dbReference type="InterPro" id="IPR043167">
    <property type="entry name" value="LpxI_C_sf"/>
</dbReference>
<dbReference type="OrthoDB" id="9789836at2"/>
<protein>
    <recommendedName>
        <fullName evidence="5">DUF1009 domain-containing protein</fullName>
    </recommendedName>
</protein>
<keyword evidence="4" id="KW-1185">Reference proteome</keyword>
<dbReference type="AlphaFoldDB" id="E5Y7N4"/>